<evidence type="ECO:0000313" key="2">
    <source>
        <dbReference type="EMBL" id="CPR22439.1"/>
    </source>
</evidence>
<keyword evidence="1" id="KW-0812">Transmembrane</keyword>
<accession>A0A0D6JKE6</accession>
<proteinExistence type="predicted"/>
<keyword evidence="1" id="KW-0472">Membrane</keyword>
<dbReference type="Proteomes" id="UP000033187">
    <property type="component" value="Chromosome 1"/>
</dbReference>
<name>A0A0D6JKE6_9HYPH</name>
<evidence type="ECO:0000313" key="3">
    <source>
        <dbReference type="Proteomes" id="UP000033187"/>
    </source>
</evidence>
<dbReference type="AlphaFoldDB" id="A0A0D6JKE6"/>
<feature type="transmembrane region" description="Helical" evidence="1">
    <location>
        <begin position="54"/>
        <end position="75"/>
    </location>
</feature>
<dbReference type="EMBL" id="LN829119">
    <property type="protein sequence ID" value="CPR22439.1"/>
    <property type="molecule type" value="Genomic_DNA"/>
</dbReference>
<evidence type="ECO:0000256" key="1">
    <source>
        <dbReference type="SAM" id="Phobius"/>
    </source>
</evidence>
<dbReference type="KEGG" id="fiy:BN1229_v1_3872"/>
<organism evidence="2 3">
    <name type="scientific">Candidatus Filomicrobium marinum</name>
    <dbReference type="NCBI Taxonomy" id="1608628"/>
    <lineage>
        <taxon>Bacteria</taxon>
        <taxon>Pseudomonadati</taxon>
        <taxon>Pseudomonadota</taxon>
        <taxon>Alphaproteobacteria</taxon>
        <taxon>Hyphomicrobiales</taxon>
        <taxon>Hyphomicrobiaceae</taxon>
        <taxon>Filomicrobium</taxon>
    </lineage>
</organism>
<dbReference type="KEGG" id="fil:BN1229_v1_3882"/>
<keyword evidence="3" id="KW-1185">Reference proteome</keyword>
<sequence length="81" mass="8725">MGRLLIAIAILLCLAWAGAVAYEAWVSWPHLSLDLSHGDAGTQAAYDQAVIMHVVRYAVVGIAPFLIVTALSLMFGRSRKS</sequence>
<dbReference type="RefSeq" id="WP_046479485.1">
    <property type="nucleotide sequence ID" value="NZ_LN829118.1"/>
</dbReference>
<keyword evidence="1" id="KW-1133">Transmembrane helix</keyword>
<gene>
    <name evidence="2" type="ORF">YBN1229_v1_3872</name>
</gene>
<reference evidence="3" key="1">
    <citation type="submission" date="2015-02" db="EMBL/GenBank/DDBJ databases">
        <authorList>
            <person name="Chooi Y.-H."/>
        </authorList>
    </citation>
    <scope>NUCLEOTIDE SEQUENCE [LARGE SCALE GENOMIC DNA]</scope>
    <source>
        <strain evidence="3">strain Y</strain>
    </source>
</reference>
<protein>
    <submittedName>
        <fullName evidence="2">Uncharacterized protein</fullName>
    </submittedName>
</protein>